<evidence type="ECO:0000256" key="1">
    <source>
        <dbReference type="SAM" id="MobiDB-lite"/>
    </source>
</evidence>
<organism evidence="2 3">
    <name type="scientific">Fistulina hepatica ATCC 64428</name>
    <dbReference type="NCBI Taxonomy" id="1128425"/>
    <lineage>
        <taxon>Eukaryota</taxon>
        <taxon>Fungi</taxon>
        <taxon>Dikarya</taxon>
        <taxon>Basidiomycota</taxon>
        <taxon>Agaricomycotina</taxon>
        <taxon>Agaricomycetes</taxon>
        <taxon>Agaricomycetidae</taxon>
        <taxon>Agaricales</taxon>
        <taxon>Fistulinaceae</taxon>
        <taxon>Fistulina</taxon>
    </lineage>
</organism>
<evidence type="ECO:0000313" key="3">
    <source>
        <dbReference type="Proteomes" id="UP000054144"/>
    </source>
</evidence>
<evidence type="ECO:0000313" key="2">
    <source>
        <dbReference type="EMBL" id="KIY48650.1"/>
    </source>
</evidence>
<dbReference type="Proteomes" id="UP000054144">
    <property type="component" value="Unassembled WGS sequence"/>
</dbReference>
<gene>
    <name evidence="2" type="ORF">FISHEDRAFT_58779</name>
</gene>
<protein>
    <submittedName>
        <fullName evidence="2">Uncharacterized protein</fullName>
    </submittedName>
</protein>
<proteinExistence type="predicted"/>
<feature type="compositionally biased region" description="Low complexity" evidence="1">
    <location>
        <begin position="149"/>
        <end position="162"/>
    </location>
</feature>
<accession>A0A0D7AD73</accession>
<feature type="region of interest" description="Disordered" evidence="1">
    <location>
        <begin position="131"/>
        <end position="167"/>
    </location>
</feature>
<dbReference type="AlphaFoldDB" id="A0A0D7AD73"/>
<dbReference type="EMBL" id="KN881828">
    <property type="protein sequence ID" value="KIY48650.1"/>
    <property type="molecule type" value="Genomic_DNA"/>
</dbReference>
<feature type="region of interest" description="Disordered" evidence="1">
    <location>
        <begin position="63"/>
        <end position="95"/>
    </location>
</feature>
<sequence>MAQRLRDGAYCLSRVMHRLCLARRHSHPAGEFTTICSGERAVEVPAVYSREYAIEGRATYSRESIGSAPADEQSSGLTTSPPMQRAHSVAADGHNSSRTYLLSSSRGLSRHSSRLDTTPWYFPHEFDDGGFKRGPLAESTGDRGVSNPSDDQSTHNSSSSHQHWCKTKDGGRAVTVELPPGVLLDNNHFMQQLFAATTPEQAESFINRAARLKVQ</sequence>
<feature type="compositionally biased region" description="Polar residues" evidence="1">
    <location>
        <begin position="72"/>
        <end position="82"/>
    </location>
</feature>
<name>A0A0D7AD73_9AGAR</name>
<reference evidence="2 3" key="1">
    <citation type="journal article" date="2015" name="Fungal Genet. Biol.">
        <title>Evolution of novel wood decay mechanisms in Agaricales revealed by the genome sequences of Fistulina hepatica and Cylindrobasidium torrendii.</title>
        <authorList>
            <person name="Floudas D."/>
            <person name="Held B.W."/>
            <person name="Riley R."/>
            <person name="Nagy L.G."/>
            <person name="Koehler G."/>
            <person name="Ransdell A.S."/>
            <person name="Younus H."/>
            <person name="Chow J."/>
            <person name="Chiniquy J."/>
            <person name="Lipzen A."/>
            <person name="Tritt A."/>
            <person name="Sun H."/>
            <person name="Haridas S."/>
            <person name="LaButti K."/>
            <person name="Ohm R.A."/>
            <person name="Kues U."/>
            <person name="Blanchette R.A."/>
            <person name="Grigoriev I.V."/>
            <person name="Minto R.E."/>
            <person name="Hibbett D.S."/>
        </authorList>
    </citation>
    <scope>NUCLEOTIDE SEQUENCE [LARGE SCALE GENOMIC DNA]</scope>
    <source>
        <strain evidence="2 3">ATCC 64428</strain>
    </source>
</reference>
<keyword evidence="3" id="KW-1185">Reference proteome</keyword>